<evidence type="ECO:0000256" key="8">
    <source>
        <dbReference type="SAM" id="MobiDB-lite"/>
    </source>
</evidence>
<dbReference type="PANTHER" id="PTHR23502:SF186">
    <property type="entry name" value="MAJOR FACILITATOR SUPERFAMILY (MFS) PROFILE DOMAIN-CONTAINING PROTEIN"/>
    <property type="match status" value="1"/>
</dbReference>
<feature type="compositionally biased region" description="Basic and acidic residues" evidence="8">
    <location>
        <begin position="16"/>
        <end position="29"/>
    </location>
</feature>
<gene>
    <name evidence="11" type="ORF">BCR37DRAFT_380812</name>
</gene>
<comment type="similarity">
    <text evidence="7">Belongs to the major facilitator superfamily. DHA1 family. Polyamines/proton antiporter (TC 2.A.1.2.16) subfamily.</text>
</comment>
<dbReference type="GO" id="GO:0022857">
    <property type="term" value="F:transmembrane transporter activity"/>
    <property type="evidence" value="ECO:0007669"/>
    <property type="project" value="InterPro"/>
</dbReference>
<evidence type="ECO:0000313" key="11">
    <source>
        <dbReference type="EMBL" id="ORY80933.1"/>
    </source>
</evidence>
<feature type="transmembrane region" description="Helical" evidence="9">
    <location>
        <begin position="122"/>
        <end position="147"/>
    </location>
</feature>
<evidence type="ECO:0000256" key="2">
    <source>
        <dbReference type="ARBA" id="ARBA00022448"/>
    </source>
</evidence>
<dbReference type="SUPFAM" id="SSF103473">
    <property type="entry name" value="MFS general substrate transporter"/>
    <property type="match status" value="1"/>
</dbReference>
<sequence length="213" mass="23243">MTERQPDELATVEPAKILERDSREHEKREGPLILTMELDDPDHPLNFHFGRKCFQAALVTLMTMSAAFSSSIFSGSAIVFADIYDLSFEVSILSVALFTLGFAFGPPIWGPMSEVVGRNIPYWIAYGLFVACHFLVGFAPNAAAVLVGRFLEGLFGSVCLVLVTASVSDMFEPKQRGYFTAAGVGISKSPIPKKDANHQSSQVRHSGLSLDHS</sequence>
<dbReference type="PROSITE" id="PS50850">
    <property type="entry name" value="MFS"/>
    <property type="match status" value="1"/>
</dbReference>
<accession>A0A1Y2FAL5</accession>
<feature type="domain" description="Major facilitator superfamily (MFS) profile" evidence="10">
    <location>
        <begin position="55"/>
        <end position="213"/>
    </location>
</feature>
<protein>
    <submittedName>
        <fullName evidence="11">Major facilitator superfamily domain-containing protein</fullName>
    </submittedName>
</protein>
<keyword evidence="5 9" id="KW-1133">Transmembrane helix</keyword>
<dbReference type="Pfam" id="PF07690">
    <property type="entry name" value="MFS_1"/>
    <property type="match status" value="1"/>
</dbReference>
<comment type="subcellular location">
    <subcellularLocation>
        <location evidence="1">Cell membrane</location>
        <topology evidence="1">Multi-pass membrane protein</topology>
    </subcellularLocation>
</comment>
<keyword evidence="12" id="KW-1185">Reference proteome</keyword>
<feature type="transmembrane region" description="Helical" evidence="9">
    <location>
        <begin position="153"/>
        <end position="171"/>
    </location>
</feature>
<dbReference type="RefSeq" id="XP_040724578.1">
    <property type="nucleotide sequence ID" value="XM_040869559.1"/>
</dbReference>
<keyword evidence="2" id="KW-0813">Transport</keyword>
<evidence type="ECO:0000256" key="7">
    <source>
        <dbReference type="ARBA" id="ARBA00038459"/>
    </source>
</evidence>
<dbReference type="InterPro" id="IPR036259">
    <property type="entry name" value="MFS_trans_sf"/>
</dbReference>
<dbReference type="OMA" id="NIPYWIA"/>
<feature type="region of interest" description="Disordered" evidence="8">
    <location>
        <begin position="190"/>
        <end position="213"/>
    </location>
</feature>
<dbReference type="Proteomes" id="UP000193685">
    <property type="component" value="Unassembled WGS sequence"/>
</dbReference>
<dbReference type="AlphaFoldDB" id="A0A1Y2FAL5"/>
<name>A0A1Y2FAL5_PROLT</name>
<evidence type="ECO:0000256" key="9">
    <source>
        <dbReference type="SAM" id="Phobius"/>
    </source>
</evidence>
<dbReference type="OrthoDB" id="5296287at2759"/>
<feature type="transmembrane region" description="Helical" evidence="9">
    <location>
        <begin position="90"/>
        <end position="110"/>
    </location>
</feature>
<keyword evidence="6 9" id="KW-0472">Membrane</keyword>
<evidence type="ECO:0000313" key="12">
    <source>
        <dbReference type="Proteomes" id="UP000193685"/>
    </source>
</evidence>
<dbReference type="GO" id="GO:0005886">
    <property type="term" value="C:plasma membrane"/>
    <property type="evidence" value="ECO:0007669"/>
    <property type="project" value="UniProtKB-SubCell"/>
</dbReference>
<evidence type="ECO:0000256" key="5">
    <source>
        <dbReference type="ARBA" id="ARBA00022989"/>
    </source>
</evidence>
<feature type="transmembrane region" description="Helical" evidence="9">
    <location>
        <begin position="56"/>
        <end position="84"/>
    </location>
</feature>
<dbReference type="PANTHER" id="PTHR23502">
    <property type="entry name" value="MAJOR FACILITATOR SUPERFAMILY"/>
    <property type="match status" value="1"/>
</dbReference>
<reference evidence="11 12" key="1">
    <citation type="submission" date="2016-07" db="EMBL/GenBank/DDBJ databases">
        <title>Pervasive Adenine N6-methylation of Active Genes in Fungi.</title>
        <authorList>
            <consortium name="DOE Joint Genome Institute"/>
            <person name="Mondo S.J."/>
            <person name="Dannebaum R.O."/>
            <person name="Kuo R.C."/>
            <person name="Labutti K."/>
            <person name="Haridas S."/>
            <person name="Kuo A."/>
            <person name="Salamov A."/>
            <person name="Ahrendt S.R."/>
            <person name="Lipzen A."/>
            <person name="Sullivan W."/>
            <person name="Andreopoulos W.B."/>
            <person name="Clum A."/>
            <person name="Lindquist E."/>
            <person name="Daum C."/>
            <person name="Ramamoorthy G.K."/>
            <person name="Gryganskyi A."/>
            <person name="Culley D."/>
            <person name="Magnuson J.K."/>
            <person name="James T.Y."/>
            <person name="O'Malley M.A."/>
            <person name="Stajich J.E."/>
            <person name="Spatafora J.W."/>
            <person name="Visel A."/>
            <person name="Grigoriev I.V."/>
        </authorList>
    </citation>
    <scope>NUCLEOTIDE SEQUENCE [LARGE SCALE GENOMIC DNA]</scope>
    <source>
        <strain evidence="11 12">12-1054</strain>
    </source>
</reference>
<evidence type="ECO:0000256" key="3">
    <source>
        <dbReference type="ARBA" id="ARBA00022475"/>
    </source>
</evidence>
<dbReference type="EMBL" id="MCFI01000012">
    <property type="protein sequence ID" value="ORY80933.1"/>
    <property type="molecule type" value="Genomic_DNA"/>
</dbReference>
<dbReference type="InterPro" id="IPR011701">
    <property type="entry name" value="MFS"/>
</dbReference>
<comment type="caution">
    <text evidence="11">The sequence shown here is derived from an EMBL/GenBank/DDBJ whole genome shotgun (WGS) entry which is preliminary data.</text>
</comment>
<proteinExistence type="inferred from homology"/>
<organism evidence="11 12">
    <name type="scientific">Protomyces lactucae-debilis</name>
    <dbReference type="NCBI Taxonomy" id="2754530"/>
    <lineage>
        <taxon>Eukaryota</taxon>
        <taxon>Fungi</taxon>
        <taxon>Dikarya</taxon>
        <taxon>Ascomycota</taxon>
        <taxon>Taphrinomycotina</taxon>
        <taxon>Taphrinomycetes</taxon>
        <taxon>Taphrinales</taxon>
        <taxon>Protomycetaceae</taxon>
        <taxon>Protomyces</taxon>
    </lineage>
</organism>
<dbReference type="GeneID" id="63786158"/>
<dbReference type="Gene3D" id="1.20.1720.10">
    <property type="entry name" value="Multidrug resistance protein D"/>
    <property type="match status" value="1"/>
</dbReference>
<dbReference type="STRING" id="56484.A0A1Y2FAL5"/>
<feature type="region of interest" description="Disordered" evidence="8">
    <location>
        <begin position="1"/>
        <end position="29"/>
    </location>
</feature>
<keyword evidence="3" id="KW-1003">Cell membrane</keyword>
<keyword evidence="4 9" id="KW-0812">Transmembrane</keyword>
<evidence type="ECO:0000259" key="10">
    <source>
        <dbReference type="PROSITE" id="PS50850"/>
    </source>
</evidence>
<evidence type="ECO:0000256" key="6">
    <source>
        <dbReference type="ARBA" id="ARBA00023136"/>
    </source>
</evidence>
<evidence type="ECO:0000256" key="4">
    <source>
        <dbReference type="ARBA" id="ARBA00022692"/>
    </source>
</evidence>
<evidence type="ECO:0000256" key="1">
    <source>
        <dbReference type="ARBA" id="ARBA00004651"/>
    </source>
</evidence>
<dbReference type="InterPro" id="IPR020846">
    <property type="entry name" value="MFS_dom"/>
</dbReference>